<sequence length="513" mass="56336">MSRRTPNQGISLRRFLLQTVRLAESNRNQILNDVECGQIAEESPDTVKNESHFINIDLSCDKPADGESTDNQEICNICFTQENSDVPFFTLELCGHKFCTCCLIKYLKNEISESRTDIACPQCSIGIHPNNVEQLLQDHNDIKNKYHDFTIRRYLITDPDCRWCPAPDCNYAVLATGCASCPEIKCERPNCGTRFCYHCKAVWHPDQTCDAARSTRQKNALTSSGTFALEMTDEIKPCPRCQVLIVKMNDGSCNHMACSLCGSEFCWLCMKEVSDLHYLSPSGCTFWGKKPWSRKKKIVWQIGTLIGAPVGIALLAGIAVPSIVIGVPVWAGRKLLNKYKATQRKKRNISVAIGVTASILVAPILAGLAIAVGVPILLFYVYGIVPVSLIRAGCGNSKNDDLKFDEKMSNSYAAHYNVDNKSINNEDSSTTEPSKNPDDSSICEESSNSGSCDVKIEDSCVNHDSISKCTETLGVSECVPSNSSSAIDNSKSIKNNNTTSSIILAGSVTNYKG</sequence>
<evidence type="ECO:0000256" key="6">
    <source>
        <dbReference type="ARBA" id="ARBA00022692"/>
    </source>
</evidence>
<dbReference type="GO" id="GO:0061630">
    <property type="term" value="F:ubiquitin protein ligase activity"/>
    <property type="evidence" value="ECO:0007669"/>
    <property type="project" value="UniProtKB-EC"/>
</dbReference>
<evidence type="ECO:0000256" key="11">
    <source>
        <dbReference type="ARBA" id="ARBA00022833"/>
    </source>
</evidence>
<keyword evidence="10" id="KW-0833">Ubl conjugation pathway</keyword>
<evidence type="ECO:0000256" key="14">
    <source>
        <dbReference type="ARBA" id="ARBA00061087"/>
    </source>
</evidence>
<evidence type="ECO:0000256" key="9">
    <source>
        <dbReference type="ARBA" id="ARBA00022771"/>
    </source>
</evidence>
<evidence type="ECO:0000256" key="3">
    <source>
        <dbReference type="ARBA" id="ARBA00004906"/>
    </source>
</evidence>
<dbReference type="Pfam" id="PF22191">
    <property type="entry name" value="IBR_1"/>
    <property type="match status" value="1"/>
</dbReference>
<dbReference type="GO" id="GO:0016020">
    <property type="term" value="C:membrane"/>
    <property type="evidence" value="ECO:0007669"/>
    <property type="project" value="UniProtKB-SubCell"/>
</dbReference>
<dbReference type="InterPro" id="IPR013083">
    <property type="entry name" value="Znf_RING/FYVE/PHD"/>
</dbReference>
<comment type="similarity">
    <text evidence="14">Belongs to the RBR family. RNF19 subfamily.</text>
</comment>
<evidence type="ECO:0000256" key="1">
    <source>
        <dbReference type="ARBA" id="ARBA00001798"/>
    </source>
</evidence>
<dbReference type="GO" id="GO:0016567">
    <property type="term" value="P:protein ubiquitination"/>
    <property type="evidence" value="ECO:0007669"/>
    <property type="project" value="InterPro"/>
</dbReference>
<dbReference type="CDD" id="cd20338">
    <property type="entry name" value="BRcat_RBR_RNF19"/>
    <property type="match status" value="1"/>
</dbReference>
<name>A0A0Q9WT50_DROWI</name>
<dbReference type="FunFam" id="2.20.25.20:FF:000004">
    <property type="entry name" value="RBR-type E3 ubiquitin transferase"/>
    <property type="match status" value="1"/>
</dbReference>
<dbReference type="PROSITE" id="PS50089">
    <property type="entry name" value="ZF_RING_2"/>
    <property type="match status" value="1"/>
</dbReference>
<dbReference type="EC" id="2.3.2.31" evidence="4"/>
<evidence type="ECO:0000256" key="8">
    <source>
        <dbReference type="ARBA" id="ARBA00022737"/>
    </source>
</evidence>
<evidence type="ECO:0000256" key="5">
    <source>
        <dbReference type="ARBA" id="ARBA00022679"/>
    </source>
</evidence>
<keyword evidence="5" id="KW-0808">Transferase</keyword>
<feature type="domain" description="RING-type" evidence="18">
    <location>
        <begin position="75"/>
        <end position="124"/>
    </location>
</feature>
<dbReference type="SMART" id="SM00647">
    <property type="entry name" value="IBR"/>
    <property type="match status" value="2"/>
</dbReference>
<evidence type="ECO:0000256" key="10">
    <source>
        <dbReference type="ARBA" id="ARBA00022786"/>
    </source>
</evidence>
<evidence type="ECO:0000256" key="13">
    <source>
        <dbReference type="ARBA" id="ARBA00023136"/>
    </source>
</evidence>
<evidence type="ECO:0000256" key="17">
    <source>
        <dbReference type="SAM" id="Phobius"/>
    </source>
</evidence>
<accession>A0A0Q9WT50</accession>
<reference evidence="20 21" key="1">
    <citation type="journal article" date="2007" name="Nature">
        <title>Evolution of genes and genomes on the Drosophila phylogeny.</title>
        <authorList>
            <consortium name="Drosophila 12 Genomes Consortium"/>
            <person name="Clark A.G."/>
            <person name="Eisen M.B."/>
            <person name="Smith D.R."/>
            <person name="Bergman C.M."/>
            <person name="Oliver B."/>
            <person name="Markow T.A."/>
            <person name="Kaufman T.C."/>
            <person name="Kellis M."/>
            <person name="Gelbart W."/>
            <person name="Iyer V.N."/>
            <person name="Pollard D.A."/>
            <person name="Sackton T.B."/>
            <person name="Larracuente A.M."/>
            <person name="Singh N.D."/>
            <person name="Abad J.P."/>
            <person name="Abt D.N."/>
            <person name="Adryan B."/>
            <person name="Aguade M."/>
            <person name="Akashi H."/>
            <person name="Anderson W.W."/>
            <person name="Aquadro C.F."/>
            <person name="Ardell D.H."/>
            <person name="Arguello R."/>
            <person name="Artieri C.G."/>
            <person name="Barbash D.A."/>
            <person name="Barker D."/>
            <person name="Barsanti P."/>
            <person name="Batterham P."/>
            <person name="Batzoglou S."/>
            <person name="Begun D."/>
            <person name="Bhutkar A."/>
            <person name="Blanco E."/>
            <person name="Bosak S.A."/>
            <person name="Bradley R.K."/>
            <person name="Brand A.D."/>
            <person name="Brent M.R."/>
            <person name="Brooks A.N."/>
            <person name="Brown R.H."/>
            <person name="Butlin R.K."/>
            <person name="Caggese C."/>
            <person name="Calvi B.R."/>
            <person name="Bernardo de Carvalho A."/>
            <person name="Caspi A."/>
            <person name="Castrezana S."/>
            <person name="Celniker S.E."/>
            <person name="Chang J.L."/>
            <person name="Chapple C."/>
            <person name="Chatterji S."/>
            <person name="Chinwalla A."/>
            <person name="Civetta A."/>
            <person name="Clifton S.W."/>
            <person name="Comeron J.M."/>
            <person name="Costello J.C."/>
            <person name="Coyne J.A."/>
            <person name="Daub J."/>
            <person name="David R.G."/>
            <person name="Delcher A.L."/>
            <person name="Delehaunty K."/>
            <person name="Do C.B."/>
            <person name="Ebling H."/>
            <person name="Edwards K."/>
            <person name="Eickbush T."/>
            <person name="Evans J.D."/>
            <person name="Filipski A."/>
            <person name="Findeiss S."/>
            <person name="Freyhult E."/>
            <person name="Fulton L."/>
            <person name="Fulton R."/>
            <person name="Garcia A.C."/>
            <person name="Gardiner A."/>
            <person name="Garfield D.A."/>
            <person name="Garvin B.E."/>
            <person name="Gibson G."/>
            <person name="Gilbert D."/>
            <person name="Gnerre S."/>
            <person name="Godfrey J."/>
            <person name="Good R."/>
            <person name="Gotea V."/>
            <person name="Gravely B."/>
            <person name="Greenberg A.J."/>
            <person name="Griffiths-Jones S."/>
            <person name="Gross S."/>
            <person name="Guigo R."/>
            <person name="Gustafson E.A."/>
            <person name="Haerty W."/>
            <person name="Hahn M.W."/>
            <person name="Halligan D.L."/>
            <person name="Halpern A.L."/>
            <person name="Halter G.M."/>
            <person name="Han M.V."/>
            <person name="Heger A."/>
            <person name="Hillier L."/>
            <person name="Hinrichs A.S."/>
            <person name="Holmes I."/>
            <person name="Hoskins R.A."/>
            <person name="Hubisz M.J."/>
            <person name="Hultmark D."/>
            <person name="Huntley M.A."/>
            <person name="Jaffe D.B."/>
            <person name="Jagadeeshan S."/>
            <person name="Jeck W.R."/>
            <person name="Johnson J."/>
            <person name="Jones C.D."/>
            <person name="Jordan W.C."/>
            <person name="Karpen G.H."/>
            <person name="Kataoka E."/>
            <person name="Keightley P.D."/>
            <person name="Kheradpour P."/>
            <person name="Kirkness E.F."/>
            <person name="Koerich L.B."/>
            <person name="Kristiansen K."/>
            <person name="Kudrna D."/>
            <person name="Kulathinal R.J."/>
            <person name="Kumar S."/>
            <person name="Kwok R."/>
            <person name="Lander E."/>
            <person name="Langley C.H."/>
            <person name="Lapoint R."/>
            <person name="Lazzaro B.P."/>
            <person name="Lee S.J."/>
            <person name="Levesque L."/>
            <person name="Li R."/>
            <person name="Lin C.F."/>
            <person name="Lin M.F."/>
            <person name="Lindblad-Toh K."/>
            <person name="Llopart A."/>
            <person name="Long M."/>
            <person name="Low L."/>
            <person name="Lozovsky E."/>
            <person name="Lu J."/>
            <person name="Luo M."/>
            <person name="Machado C.A."/>
            <person name="Makalowski W."/>
            <person name="Marzo M."/>
            <person name="Matsuda M."/>
            <person name="Matzkin L."/>
            <person name="McAllister B."/>
            <person name="McBride C.S."/>
            <person name="McKernan B."/>
            <person name="McKernan K."/>
            <person name="Mendez-Lago M."/>
            <person name="Minx P."/>
            <person name="Mollenhauer M.U."/>
            <person name="Montooth K."/>
            <person name="Mount S.M."/>
            <person name="Mu X."/>
            <person name="Myers E."/>
            <person name="Negre B."/>
            <person name="Newfeld S."/>
            <person name="Nielsen R."/>
            <person name="Noor M.A."/>
            <person name="O'Grady P."/>
            <person name="Pachter L."/>
            <person name="Papaceit M."/>
            <person name="Parisi M.J."/>
            <person name="Parisi M."/>
            <person name="Parts L."/>
            <person name="Pedersen J.S."/>
            <person name="Pesole G."/>
            <person name="Phillippy A.M."/>
            <person name="Ponting C.P."/>
            <person name="Pop M."/>
            <person name="Porcelli D."/>
            <person name="Powell J.R."/>
            <person name="Prohaska S."/>
            <person name="Pruitt K."/>
            <person name="Puig M."/>
            <person name="Quesneville H."/>
            <person name="Ram K.R."/>
            <person name="Rand D."/>
            <person name="Rasmussen M.D."/>
            <person name="Reed L.K."/>
            <person name="Reenan R."/>
            <person name="Reily A."/>
            <person name="Remington K.A."/>
            <person name="Rieger T.T."/>
            <person name="Ritchie M.G."/>
            <person name="Robin C."/>
            <person name="Rogers Y.H."/>
            <person name="Rohde C."/>
            <person name="Rozas J."/>
            <person name="Rubenfield M.J."/>
            <person name="Ruiz A."/>
            <person name="Russo S."/>
            <person name="Salzberg S.L."/>
            <person name="Sanchez-Gracia A."/>
            <person name="Saranga D.J."/>
            <person name="Sato H."/>
            <person name="Schaeffer S.W."/>
            <person name="Schatz M.C."/>
            <person name="Schlenke T."/>
            <person name="Schwartz R."/>
            <person name="Segarra C."/>
            <person name="Singh R.S."/>
            <person name="Sirot L."/>
            <person name="Sirota M."/>
            <person name="Sisneros N.B."/>
            <person name="Smith C.D."/>
            <person name="Smith T.F."/>
            <person name="Spieth J."/>
            <person name="Stage D.E."/>
            <person name="Stark A."/>
            <person name="Stephan W."/>
            <person name="Strausberg R.L."/>
            <person name="Strempel S."/>
            <person name="Sturgill D."/>
            <person name="Sutton G."/>
            <person name="Sutton G.G."/>
            <person name="Tao W."/>
            <person name="Teichmann S."/>
            <person name="Tobari Y.N."/>
            <person name="Tomimura Y."/>
            <person name="Tsolas J.M."/>
            <person name="Valente V.L."/>
            <person name="Venter E."/>
            <person name="Venter J.C."/>
            <person name="Vicario S."/>
            <person name="Vieira F.G."/>
            <person name="Vilella A.J."/>
            <person name="Villasante A."/>
            <person name="Walenz B."/>
            <person name="Wang J."/>
            <person name="Wasserman M."/>
            <person name="Watts T."/>
            <person name="Wilson D."/>
            <person name="Wilson R.K."/>
            <person name="Wing R.A."/>
            <person name="Wolfner M.F."/>
            <person name="Wong A."/>
            <person name="Wong G.K."/>
            <person name="Wu C.I."/>
            <person name="Wu G."/>
            <person name="Yamamoto D."/>
            <person name="Yang H.P."/>
            <person name="Yang S.P."/>
            <person name="Yorke J.A."/>
            <person name="Yoshida K."/>
            <person name="Zdobnov E."/>
            <person name="Zhang P."/>
            <person name="Zhang Y."/>
            <person name="Zimin A.V."/>
            <person name="Baldwin J."/>
            <person name="Abdouelleil A."/>
            <person name="Abdulkadir J."/>
            <person name="Abebe A."/>
            <person name="Abera B."/>
            <person name="Abreu J."/>
            <person name="Acer S.C."/>
            <person name="Aftuck L."/>
            <person name="Alexander A."/>
            <person name="An P."/>
            <person name="Anderson E."/>
            <person name="Anderson S."/>
            <person name="Arachi H."/>
            <person name="Azer M."/>
            <person name="Bachantsang P."/>
            <person name="Barry A."/>
            <person name="Bayul T."/>
            <person name="Berlin A."/>
            <person name="Bessette D."/>
            <person name="Bloom T."/>
            <person name="Blye J."/>
            <person name="Boguslavskiy L."/>
            <person name="Bonnet C."/>
            <person name="Boukhgalter B."/>
            <person name="Bourzgui I."/>
            <person name="Brown A."/>
            <person name="Cahill P."/>
            <person name="Channer S."/>
            <person name="Cheshatsang Y."/>
            <person name="Chuda L."/>
            <person name="Citroen M."/>
            <person name="Collymore A."/>
            <person name="Cooke P."/>
            <person name="Costello M."/>
            <person name="D'Aco K."/>
            <person name="Daza R."/>
            <person name="De Haan G."/>
            <person name="DeGray S."/>
            <person name="DeMaso C."/>
            <person name="Dhargay N."/>
            <person name="Dooley K."/>
            <person name="Dooley E."/>
            <person name="Doricent M."/>
            <person name="Dorje P."/>
            <person name="Dorjee K."/>
            <person name="Dupes A."/>
            <person name="Elong R."/>
            <person name="Falk J."/>
            <person name="Farina A."/>
            <person name="Faro S."/>
            <person name="Ferguson D."/>
            <person name="Fisher S."/>
            <person name="Foley C.D."/>
            <person name="Franke A."/>
            <person name="Friedrich D."/>
            <person name="Gadbois L."/>
            <person name="Gearin G."/>
            <person name="Gearin C.R."/>
            <person name="Giannoukos G."/>
            <person name="Goode T."/>
            <person name="Graham J."/>
            <person name="Grandbois E."/>
            <person name="Grewal S."/>
            <person name="Gyaltsen K."/>
            <person name="Hafez N."/>
            <person name="Hagos B."/>
            <person name="Hall J."/>
            <person name="Henson C."/>
            <person name="Hollinger A."/>
            <person name="Honan T."/>
            <person name="Huard M.D."/>
            <person name="Hughes L."/>
            <person name="Hurhula B."/>
            <person name="Husby M.E."/>
            <person name="Kamat A."/>
            <person name="Kanga B."/>
            <person name="Kashin S."/>
            <person name="Khazanovich D."/>
            <person name="Kisner P."/>
            <person name="Lance K."/>
            <person name="Lara M."/>
            <person name="Lee W."/>
            <person name="Lennon N."/>
            <person name="Letendre F."/>
            <person name="LeVine R."/>
            <person name="Lipovsky A."/>
            <person name="Liu X."/>
            <person name="Liu J."/>
            <person name="Liu S."/>
            <person name="Lokyitsang T."/>
            <person name="Lokyitsang Y."/>
            <person name="Lubonja R."/>
            <person name="Lui A."/>
            <person name="MacDonald P."/>
            <person name="Magnisalis V."/>
            <person name="Maru K."/>
            <person name="Matthews C."/>
            <person name="McCusker W."/>
            <person name="McDonough S."/>
            <person name="Mehta T."/>
            <person name="Meldrim J."/>
            <person name="Meneus L."/>
            <person name="Mihai O."/>
            <person name="Mihalev A."/>
            <person name="Mihova T."/>
            <person name="Mittelman R."/>
            <person name="Mlenga V."/>
            <person name="Montmayeur A."/>
            <person name="Mulrain L."/>
            <person name="Navidi A."/>
            <person name="Naylor J."/>
            <person name="Negash T."/>
            <person name="Nguyen T."/>
            <person name="Nguyen N."/>
            <person name="Nicol R."/>
            <person name="Norbu C."/>
            <person name="Norbu N."/>
            <person name="Novod N."/>
            <person name="O'Neill B."/>
            <person name="Osman S."/>
            <person name="Markiewicz E."/>
            <person name="Oyono O.L."/>
            <person name="Patti C."/>
            <person name="Phunkhang P."/>
            <person name="Pierre F."/>
            <person name="Priest M."/>
            <person name="Raghuraman S."/>
            <person name="Rege F."/>
            <person name="Reyes R."/>
            <person name="Rise C."/>
            <person name="Rogov P."/>
            <person name="Ross K."/>
            <person name="Ryan E."/>
            <person name="Settipalli S."/>
            <person name="Shea T."/>
            <person name="Sherpa N."/>
            <person name="Shi L."/>
            <person name="Shih D."/>
            <person name="Sparrow T."/>
            <person name="Spaulding J."/>
            <person name="Stalker J."/>
            <person name="Stange-Thomann N."/>
            <person name="Stavropoulos S."/>
            <person name="Stone C."/>
            <person name="Strader C."/>
            <person name="Tesfaye S."/>
            <person name="Thomson T."/>
            <person name="Thoulutsang Y."/>
            <person name="Thoulutsang D."/>
            <person name="Topham K."/>
            <person name="Topping I."/>
            <person name="Tsamla T."/>
            <person name="Vassiliev H."/>
            <person name="Vo A."/>
            <person name="Wangchuk T."/>
            <person name="Wangdi T."/>
            <person name="Weiand M."/>
            <person name="Wilkinson J."/>
            <person name="Wilson A."/>
            <person name="Yadav S."/>
            <person name="Young G."/>
            <person name="Yu Q."/>
            <person name="Zembek L."/>
            <person name="Zhong D."/>
            <person name="Zimmer A."/>
            <person name="Zwirko Z."/>
            <person name="Jaffe D.B."/>
            <person name="Alvarez P."/>
            <person name="Brockman W."/>
            <person name="Butler J."/>
            <person name="Chin C."/>
            <person name="Gnerre S."/>
            <person name="Grabherr M."/>
            <person name="Kleber M."/>
            <person name="Mauceli E."/>
            <person name="MacCallum I."/>
        </authorList>
    </citation>
    <scope>NUCLEOTIDE SEQUENCE [LARGE SCALE GENOMIC DNA]</scope>
    <source>
        <strain evidence="21">Tucson 14030-0811.24</strain>
    </source>
</reference>
<keyword evidence="12 17" id="KW-1133">Transmembrane helix</keyword>
<proteinExistence type="inferred from homology"/>
<feature type="transmembrane region" description="Helical" evidence="17">
    <location>
        <begin position="298"/>
        <end position="331"/>
    </location>
</feature>
<feature type="region of interest" description="Disordered" evidence="16">
    <location>
        <begin position="421"/>
        <end position="451"/>
    </location>
</feature>
<dbReference type="InterPro" id="IPR044066">
    <property type="entry name" value="TRIAD_supradom"/>
</dbReference>
<dbReference type="Gene3D" id="3.30.40.10">
    <property type="entry name" value="Zinc/RING finger domain, C3HC4 (zinc finger)"/>
    <property type="match status" value="1"/>
</dbReference>
<evidence type="ECO:0000259" key="18">
    <source>
        <dbReference type="PROSITE" id="PS50089"/>
    </source>
</evidence>
<organism evidence="20 21">
    <name type="scientific">Drosophila willistoni</name>
    <name type="common">Fruit fly</name>
    <dbReference type="NCBI Taxonomy" id="7260"/>
    <lineage>
        <taxon>Eukaryota</taxon>
        <taxon>Metazoa</taxon>
        <taxon>Ecdysozoa</taxon>
        <taxon>Arthropoda</taxon>
        <taxon>Hexapoda</taxon>
        <taxon>Insecta</taxon>
        <taxon>Pterygota</taxon>
        <taxon>Neoptera</taxon>
        <taxon>Endopterygota</taxon>
        <taxon>Diptera</taxon>
        <taxon>Brachycera</taxon>
        <taxon>Muscomorpha</taxon>
        <taxon>Ephydroidea</taxon>
        <taxon>Drosophilidae</taxon>
        <taxon>Drosophila</taxon>
        <taxon>Sophophora</taxon>
    </lineage>
</organism>
<dbReference type="CDD" id="cd20355">
    <property type="entry name" value="Rcat_RBR_RNF19"/>
    <property type="match status" value="1"/>
</dbReference>
<dbReference type="PANTHER" id="PTHR11685">
    <property type="entry name" value="RBR FAMILY RING FINGER AND IBR DOMAIN-CONTAINING"/>
    <property type="match status" value="1"/>
</dbReference>
<evidence type="ECO:0000256" key="2">
    <source>
        <dbReference type="ARBA" id="ARBA00004141"/>
    </source>
</evidence>
<evidence type="ECO:0000259" key="19">
    <source>
        <dbReference type="PROSITE" id="PS51873"/>
    </source>
</evidence>
<evidence type="ECO:0000313" key="20">
    <source>
        <dbReference type="EMBL" id="KRF99407.1"/>
    </source>
</evidence>
<keyword evidence="13 17" id="KW-0472">Membrane</keyword>
<dbReference type="SUPFAM" id="SSF57850">
    <property type="entry name" value="RING/U-box"/>
    <property type="match status" value="3"/>
</dbReference>
<evidence type="ECO:0000256" key="4">
    <source>
        <dbReference type="ARBA" id="ARBA00012251"/>
    </source>
</evidence>
<dbReference type="GO" id="GO:0008270">
    <property type="term" value="F:zinc ion binding"/>
    <property type="evidence" value="ECO:0007669"/>
    <property type="project" value="UniProtKB-KW"/>
</dbReference>
<dbReference type="InterPro" id="IPR001841">
    <property type="entry name" value="Znf_RING"/>
</dbReference>
<keyword evidence="8" id="KW-0677">Repeat</keyword>
<dbReference type="PROSITE" id="PS00518">
    <property type="entry name" value="ZF_RING_1"/>
    <property type="match status" value="1"/>
</dbReference>
<dbReference type="KEGG" id="dwi:26528805"/>
<comment type="catalytic activity">
    <reaction evidence="1">
        <text>[E2 ubiquitin-conjugating enzyme]-S-ubiquitinyl-L-cysteine + [acceptor protein]-L-lysine = [E2 ubiquitin-conjugating enzyme]-L-cysteine + [acceptor protein]-N(6)-ubiquitinyl-L-lysine.</text>
        <dbReference type="EC" id="2.3.2.31"/>
    </reaction>
</comment>
<feature type="transmembrane region" description="Helical" evidence="17">
    <location>
        <begin position="351"/>
        <end position="382"/>
    </location>
</feature>
<dbReference type="PROSITE" id="PS51873">
    <property type="entry name" value="TRIAD"/>
    <property type="match status" value="1"/>
</dbReference>
<evidence type="ECO:0000256" key="15">
    <source>
        <dbReference type="PROSITE-ProRule" id="PRU00175"/>
    </source>
</evidence>
<evidence type="ECO:0000256" key="16">
    <source>
        <dbReference type="SAM" id="MobiDB-lite"/>
    </source>
</evidence>
<feature type="compositionally biased region" description="Polar residues" evidence="16">
    <location>
        <begin position="421"/>
        <end position="434"/>
    </location>
</feature>
<evidence type="ECO:0000313" key="21">
    <source>
        <dbReference type="Proteomes" id="UP000007798"/>
    </source>
</evidence>
<keyword evidence="21" id="KW-1185">Reference proteome</keyword>
<protein>
    <recommendedName>
        <fullName evidence="4">RBR-type E3 ubiquitin transferase</fullName>
        <ecNumber evidence="4">2.3.2.31</ecNumber>
    </recommendedName>
</protein>
<dbReference type="Gene3D" id="1.20.120.1750">
    <property type="match status" value="1"/>
</dbReference>
<dbReference type="EMBL" id="CH964232">
    <property type="protein sequence ID" value="KRF99407.1"/>
    <property type="molecule type" value="Genomic_DNA"/>
</dbReference>
<evidence type="ECO:0000256" key="12">
    <source>
        <dbReference type="ARBA" id="ARBA00022989"/>
    </source>
</evidence>
<dbReference type="AlphaFoldDB" id="A0A0Q9WT50"/>
<dbReference type="InterPro" id="IPR031127">
    <property type="entry name" value="E3_UB_ligase_RBR"/>
</dbReference>
<dbReference type="Gene3D" id="2.20.25.20">
    <property type="match status" value="1"/>
</dbReference>
<dbReference type="FunFam" id="1.20.120.1750:FF:000001">
    <property type="entry name" value="RBR-type E3 ubiquitin transferase"/>
    <property type="match status" value="1"/>
</dbReference>
<gene>
    <name evidence="20" type="primary">Dwil\GK26803</name>
    <name evidence="20" type="ORF">Dwil_GK26803</name>
</gene>
<dbReference type="SMART" id="SM00184">
    <property type="entry name" value="RING"/>
    <property type="match status" value="1"/>
</dbReference>
<dbReference type="Pfam" id="PF01485">
    <property type="entry name" value="IBR"/>
    <property type="match status" value="1"/>
</dbReference>
<dbReference type="InParanoid" id="A0A0Q9WT50"/>
<keyword evidence="11" id="KW-0862">Zinc</keyword>
<keyword evidence="6 17" id="KW-0812">Transmembrane</keyword>
<dbReference type="OrthoDB" id="1431934at2759"/>
<evidence type="ECO:0000256" key="7">
    <source>
        <dbReference type="ARBA" id="ARBA00022723"/>
    </source>
</evidence>
<comment type="subcellular location">
    <subcellularLocation>
        <location evidence="2">Membrane</location>
        <topology evidence="2">Multi-pass membrane protein</topology>
    </subcellularLocation>
</comment>
<dbReference type="STRING" id="7260.A0A0Q9WT50"/>
<dbReference type="InterPro" id="IPR002867">
    <property type="entry name" value="IBR_dom"/>
</dbReference>
<dbReference type="InterPro" id="IPR017907">
    <property type="entry name" value="Znf_RING_CS"/>
</dbReference>
<keyword evidence="7" id="KW-0479">Metal-binding</keyword>
<dbReference type="Proteomes" id="UP000007798">
    <property type="component" value="Unassembled WGS sequence"/>
</dbReference>
<keyword evidence="9 15" id="KW-0863">Zinc-finger</keyword>
<feature type="domain" description="RING-type" evidence="19">
    <location>
        <begin position="71"/>
        <end position="288"/>
    </location>
</feature>
<comment type="pathway">
    <text evidence="3">Protein modification; protein ubiquitination.</text>
</comment>